<sequence>MEGYGLYIIFFLFLLIQTLGKGDLPANDFDDEWKTATNFLKFSNPVNLESKIDNMENWIDDFDKQLVMIYDANSLGEFGDKRDKRCRDLNYYINYVLHYIPKITKDTENATDIKNRFINFVRVKFDAWEKFNTPPNFDCKRSFEEYTNKMYFIKSLDDYCENRDDFKKKLVEYNKITCCKYAKHINEMKRSFRDYISWGQMTKEDTDFHIGDNCTLKNFGKTFPNVTCNNNNMSEIESDELLIPYGSGYLYGSQQHMSPGIHTEDSLSSSPTKIALTSVSTLLGACLSGLYLYRHSFVGSMLRNFQNKNHISPEDTYDDVNGMFSEGPTQYINTPEGNDRFYIAYDSIRN</sequence>
<dbReference type="AlphaFoldDB" id="A0A1C3KFH5"/>
<feature type="signal peptide" evidence="1">
    <location>
        <begin position="1"/>
        <end position="22"/>
    </location>
</feature>
<dbReference type="VEuPathDB" id="PlasmoDB:POWCR01_000020100"/>
<keyword evidence="1" id="KW-0732">Signal</keyword>
<name>A0A1C3KFH5_PLAOA</name>
<protein>
    <submittedName>
        <fullName evidence="2">PIR protein</fullName>
    </submittedName>
</protein>
<dbReference type="OrthoDB" id="10280215at2759"/>
<feature type="chain" id="PRO_5008677736" evidence="1">
    <location>
        <begin position="23"/>
        <end position="350"/>
    </location>
</feature>
<dbReference type="VEuPathDB" id="PlasmoDB:PocGH01_00111300"/>
<evidence type="ECO:0000256" key="1">
    <source>
        <dbReference type="SAM" id="SignalP"/>
    </source>
</evidence>
<accession>A0A1C3KFH5</accession>
<organism evidence="2 3">
    <name type="scientific">Plasmodium ovale</name>
    <name type="common">malaria parasite P. ovale</name>
    <dbReference type="NCBI Taxonomy" id="36330"/>
    <lineage>
        <taxon>Eukaryota</taxon>
        <taxon>Sar</taxon>
        <taxon>Alveolata</taxon>
        <taxon>Apicomplexa</taxon>
        <taxon>Aconoidasida</taxon>
        <taxon>Haemosporida</taxon>
        <taxon>Plasmodiidae</taxon>
        <taxon>Plasmodium</taxon>
        <taxon>Plasmodium (Plasmodium)</taxon>
    </lineage>
</organism>
<reference evidence="2 3" key="1">
    <citation type="submission" date="2016-06" db="EMBL/GenBank/DDBJ databases">
        <authorList>
            <consortium name="Pathogen Informatics"/>
        </authorList>
    </citation>
    <scope>NUCLEOTIDE SEQUENCE [LARGE SCALE GENOMIC DNA]</scope>
</reference>
<evidence type="ECO:0000313" key="2">
    <source>
        <dbReference type="EMBL" id="SBT72355.1"/>
    </source>
</evidence>
<gene>
    <name evidence="2" type="primary">PowCR01_000020100</name>
    <name evidence="2" type="ORF">POWCR01_000020100</name>
</gene>
<proteinExistence type="predicted"/>
<dbReference type="EMBL" id="FLRJ01000047">
    <property type="protein sequence ID" value="SBT72355.1"/>
    <property type="molecule type" value="Genomic_DNA"/>
</dbReference>
<evidence type="ECO:0000313" key="3">
    <source>
        <dbReference type="Proteomes" id="UP000243200"/>
    </source>
</evidence>
<dbReference type="Proteomes" id="UP000243200">
    <property type="component" value="Unassembled WGS sequence"/>
</dbReference>